<dbReference type="InterPro" id="IPR001948">
    <property type="entry name" value="Peptidase_M18"/>
</dbReference>
<evidence type="ECO:0000256" key="12">
    <source>
        <dbReference type="SAM" id="MobiDB-lite"/>
    </source>
</evidence>
<dbReference type="Gene3D" id="2.30.250.10">
    <property type="entry name" value="Aminopeptidase i, Domain 2"/>
    <property type="match status" value="1"/>
</dbReference>
<dbReference type="GO" id="GO:0004177">
    <property type="term" value="F:aminopeptidase activity"/>
    <property type="evidence" value="ECO:0007669"/>
    <property type="project" value="UniProtKB-KW"/>
</dbReference>
<evidence type="ECO:0000256" key="6">
    <source>
        <dbReference type="ARBA" id="ARBA00022670"/>
    </source>
</evidence>
<evidence type="ECO:0000256" key="2">
    <source>
        <dbReference type="ARBA" id="ARBA00001947"/>
    </source>
</evidence>
<dbReference type="InterPro" id="IPR023358">
    <property type="entry name" value="Peptidase_M18_dom2"/>
</dbReference>
<comment type="cofactor">
    <cofactor evidence="2">
        <name>Zn(2+)</name>
        <dbReference type="ChEBI" id="CHEBI:29105"/>
    </cofactor>
</comment>
<feature type="non-terminal residue" evidence="13">
    <location>
        <position position="1"/>
    </location>
</feature>
<gene>
    <name evidence="13" type="ORF">DUNSADRAFT_1432</name>
</gene>
<evidence type="ECO:0000256" key="11">
    <source>
        <dbReference type="RuleBase" id="RU004386"/>
    </source>
</evidence>
<sequence>GNGFYMVGAHTDSPCIKLKPVTKSVKSGFLMVNVETYGGGLWHTWFDRDLGLAGRVLIRESPGATPSASSPLRQALVHINKPILRIPMLAIHLQRDINSAGFKPNWQTNFAPMLATAAKAQLGAPASTSPAPSASAGTPAPQKEADKHHIVLLELLARELGVQIDDILDFELNVCDVQPSTIGGLKEEFIFSGRLDNLCMSYTGLQALVDSCCSPDALADEGGIRAVALFDHEEVGSDSAQGAGGPVMRDTITRVARALSQGEEGAVERALRSSFLVSADMAHALHPLYTDRHDPDLAPRFNDGLVLKHNANQRYATNSVSAALFREVGRLRGIPCQEFAVRNDMPCGSTIGPILASSLGCRTVDVGVAQLAMHSIREMCGCDDVGIAYRHLLAFYEDFHRLDASLDVDALPPADIRGTIADTACHHVKGPLINPNPQ</sequence>
<dbReference type="PANTHER" id="PTHR28570">
    <property type="entry name" value="ASPARTYL AMINOPEPTIDASE"/>
    <property type="match status" value="1"/>
</dbReference>
<name>A0ABQ7FXH5_DUNSA</name>
<dbReference type="CDD" id="cd05658">
    <property type="entry name" value="M18_DAP"/>
    <property type="match status" value="1"/>
</dbReference>
<evidence type="ECO:0000256" key="5">
    <source>
        <dbReference type="ARBA" id="ARBA00022438"/>
    </source>
</evidence>
<comment type="caution">
    <text evidence="13">The sequence shown here is derived from an EMBL/GenBank/DDBJ whole genome shotgun (WGS) entry which is preliminary data.</text>
</comment>
<feature type="compositionally biased region" description="Low complexity" evidence="12">
    <location>
        <begin position="123"/>
        <end position="141"/>
    </location>
</feature>
<evidence type="ECO:0000313" key="13">
    <source>
        <dbReference type="EMBL" id="KAF5827049.1"/>
    </source>
</evidence>
<dbReference type="EC" id="3.4.11.21" evidence="4"/>
<protein>
    <recommendedName>
        <fullName evidence="4">aspartyl aminopeptidase</fullName>
        <ecNumber evidence="4">3.4.11.21</ecNumber>
    </recommendedName>
</protein>
<dbReference type="PANTHER" id="PTHR28570:SF3">
    <property type="entry name" value="ASPARTYL AMINOPEPTIDASE"/>
    <property type="match status" value="1"/>
</dbReference>
<dbReference type="EMBL" id="MU070609">
    <property type="protein sequence ID" value="KAF5827049.1"/>
    <property type="molecule type" value="Genomic_DNA"/>
</dbReference>
<keyword evidence="7 11" id="KW-0479">Metal-binding</keyword>
<keyword evidence="10 11" id="KW-0482">Metalloprotease</keyword>
<feature type="region of interest" description="Disordered" evidence="12">
    <location>
        <begin position="122"/>
        <end position="143"/>
    </location>
</feature>
<keyword evidence="8 11" id="KW-0378">Hydrolase</keyword>
<keyword evidence="14" id="KW-1185">Reference proteome</keyword>
<comment type="catalytic activity">
    <reaction evidence="1">
        <text>Release of an N-terminal aspartate or glutamate from a peptide, with a preference for aspartate.</text>
        <dbReference type="EC" id="3.4.11.21"/>
    </reaction>
</comment>
<keyword evidence="9 11" id="KW-0862">Zinc</keyword>
<keyword evidence="6 11" id="KW-0645">Protease</keyword>
<dbReference type="SUPFAM" id="SSF53187">
    <property type="entry name" value="Zn-dependent exopeptidases"/>
    <property type="match status" value="1"/>
</dbReference>
<comment type="similarity">
    <text evidence="3 11">Belongs to the peptidase M18 family.</text>
</comment>
<reference evidence="13" key="1">
    <citation type="submission" date="2017-08" db="EMBL/GenBank/DDBJ databases">
        <authorList>
            <person name="Polle J.E."/>
            <person name="Barry K."/>
            <person name="Cushman J."/>
            <person name="Schmutz J."/>
            <person name="Tran D."/>
            <person name="Hathwaick L.T."/>
            <person name="Yim W.C."/>
            <person name="Jenkins J."/>
            <person name="Mckie-Krisberg Z.M."/>
            <person name="Prochnik S."/>
            <person name="Lindquist E."/>
            <person name="Dockter R.B."/>
            <person name="Adam C."/>
            <person name="Molina H."/>
            <person name="Bunkerborg J."/>
            <person name="Jin E."/>
            <person name="Buchheim M."/>
            <person name="Magnuson J."/>
        </authorList>
    </citation>
    <scope>NUCLEOTIDE SEQUENCE</scope>
    <source>
        <strain evidence="13">CCAP 19/18</strain>
    </source>
</reference>
<evidence type="ECO:0000256" key="3">
    <source>
        <dbReference type="ARBA" id="ARBA00008290"/>
    </source>
</evidence>
<dbReference type="NCBIfam" id="NF002759">
    <property type="entry name" value="PRK02813.1"/>
    <property type="match status" value="1"/>
</dbReference>
<evidence type="ECO:0000256" key="8">
    <source>
        <dbReference type="ARBA" id="ARBA00022801"/>
    </source>
</evidence>
<evidence type="ECO:0000256" key="7">
    <source>
        <dbReference type="ARBA" id="ARBA00022723"/>
    </source>
</evidence>
<evidence type="ECO:0000313" key="14">
    <source>
        <dbReference type="Proteomes" id="UP000815325"/>
    </source>
</evidence>
<accession>A0ABQ7FXH5</accession>
<keyword evidence="5 11" id="KW-0031">Aminopeptidase</keyword>
<proteinExistence type="inferred from homology"/>
<evidence type="ECO:0000256" key="4">
    <source>
        <dbReference type="ARBA" id="ARBA00011965"/>
    </source>
</evidence>
<evidence type="ECO:0000256" key="1">
    <source>
        <dbReference type="ARBA" id="ARBA00001335"/>
    </source>
</evidence>
<dbReference type="SUPFAM" id="SSF101821">
    <property type="entry name" value="Aminopeptidase/glucanase lid domain"/>
    <property type="match status" value="1"/>
</dbReference>
<dbReference type="PRINTS" id="PR00932">
    <property type="entry name" value="AMINO1PTASE"/>
</dbReference>
<evidence type="ECO:0000256" key="10">
    <source>
        <dbReference type="ARBA" id="ARBA00023049"/>
    </source>
</evidence>
<evidence type="ECO:0000256" key="9">
    <source>
        <dbReference type="ARBA" id="ARBA00022833"/>
    </source>
</evidence>
<dbReference type="Proteomes" id="UP000815325">
    <property type="component" value="Unassembled WGS sequence"/>
</dbReference>
<dbReference type="Pfam" id="PF02127">
    <property type="entry name" value="Peptidase_M18"/>
    <property type="match status" value="1"/>
</dbReference>
<dbReference type="Gene3D" id="3.40.630.10">
    <property type="entry name" value="Zn peptidases"/>
    <property type="match status" value="1"/>
</dbReference>
<organism evidence="13 14">
    <name type="scientific">Dunaliella salina</name>
    <name type="common">Green alga</name>
    <name type="synonym">Protococcus salinus</name>
    <dbReference type="NCBI Taxonomy" id="3046"/>
    <lineage>
        <taxon>Eukaryota</taxon>
        <taxon>Viridiplantae</taxon>
        <taxon>Chlorophyta</taxon>
        <taxon>core chlorophytes</taxon>
        <taxon>Chlorophyceae</taxon>
        <taxon>CS clade</taxon>
        <taxon>Chlamydomonadales</taxon>
        <taxon>Dunaliellaceae</taxon>
        <taxon>Dunaliella</taxon>
    </lineage>
</organism>